<keyword evidence="1" id="KW-1133">Transmembrane helix</keyword>
<protein>
    <submittedName>
        <fullName evidence="2">Uncharacterized protein</fullName>
    </submittedName>
</protein>
<sequence>MTKAQLYHQRQKLEAYGATVSSVIAKIHPPLDDLILRTKAMEDQLVEFVIDSIRASKIADCNYNGNCAWLRSALNELFGLFQQMALKAERAVVFCAVGVVALLLSVLCTDAFDFDSKSTTSG</sequence>
<evidence type="ECO:0000256" key="1">
    <source>
        <dbReference type="SAM" id="Phobius"/>
    </source>
</evidence>
<dbReference type="Proteomes" id="UP000694044">
    <property type="component" value="Unassembled WGS sequence"/>
</dbReference>
<name>A0A8T1WHQ3_9STRA</name>
<organism evidence="2 3">
    <name type="scientific">Phytophthora pseudosyringae</name>
    <dbReference type="NCBI Taxonomy" id="221518"/>
    <lineage>
        <taxon>Eukaryota</taxon>
        <taxon>Sar</taxon>
        <taxon>Stramenopiles</taxon>
        <taxon>Oomycota</taxon>
        <taxon>Peronosporomycetes</taxon>
        <taxon>Peronosporales</taxon>
        <taxon>Peronosporaceae</taxon>
        <taxon>Phytophthora</taxon>
    </lineage>
</organism>
<keyword evidence="3" id="KW-1185">Reference proteome</keyword>
<keyword evidence="1" id="KW-0472">Membrane</keyword>
<accession>A0A8T1WHQ3</accession>
<proteinExistence type="predicted"/>
<comment type="caution">
    <text evidence="2">The sequence shown here is derived from an EMBL/GenBank/DDBJ whole genome shotgun (WGS) entry which is preliminary data.</text>
</comment>
<gene>
    <name evidence="2" type="ORF">PHYPSEUDO_004563</name>
</gene>
<keyword evidence="1" id="KW-0812">Transmembrane</keyword>
<evidence type="ECO:0000313" key="3">
    <source>
        <dbReference type="Proteomes" id="UP000694044"/>
    </source>
</evidence>
<dbReference type="OrthoDB" id="78535at2759"/>
<dbReference type="EMBL" id="JAGDFM010000020">
    <property type="protein sequence ID" value="KAG7391493.1"/>
    <property type="molecule type" value="Genomic_DNA"/>
</dbReference>
<evidence type="ECO:0000313" key="2">
    <source>
        <dbReference type="EMBL" id="KAG7391493.1"/>
    </source>
</evidence>
<reference evidence="2" key="1">
    <citation type="submission" date="2021-02" db="EMBL/GenBank/DDBJ databases">
        <authorList>
            <person name="Palmer J.M."/>
        </authorList>
    </citation>
    <scope>NUCLEOTIDE SEQUENCE</scope>
    <source>
        <strain evidence="2">SCRP734</strain>
    </source>
</reference>
<dbReference type="AlphaFoldDB" id="A0A8T1WHQ3"/>
<feature type="transmembrane region" description="Helical" evidence="1">
    <location>
        <begin position="91"/>
        <end position="112"/>
    </location>
</feature>